<feature type="transmembrane region" description="Helical" evidence="1">
    <location>
        <begin position="12"/>
        <end position="34"/>
    </location>
</feature>
<organism evidence="2 3">
    <name type="scientific">Candidatus Allocopromorpha excrementavium</name>
    <dbReference type="NCBI Taxonomy" id="2840741"/>
    <lineage>
        <taxon>Bacteria</taxon>
        <taxon>Bacillati</taxon>
        <taxon>Bacillota</taxon>
        <taxon>Clostridia</taxon>
        <taxon>Eubacteriales</taxon>
        <taxon>Eubacteriaceae</taxon>
        <taxon>Eubacteriaceae incertae sedis</taxon>
        <taxon>Candidatus Allocopromorpha</taxon>
    </lineage>
</organism>
<keyword evidence="1" id="KW-1133">Transmembrane helix</keyword>
<dbReference type="Proteomes" id="UP000824159">
    <property type="component" value="Unassembled WGS sequence"/>
</dbReference>
<accession>A0A9D1HB02</accession>
<proteinExistence type="predicted"/>
<dbReference type="AlphaFoldDB" id="A0A9D1HB02"/>
<reference evidence="2" key="1">
    <citation type="submission" date="2020-10" db="EMBL/GenBank/DDBJ databases">
        <authorList>
            <person name="Gilroy R."/>
        </authorList>
    </citation>
    <scope>NUCLEOTIDE SEQUENCE</scope>
    <source>
        <strain evidence="2">CHK176-22527</strain>
    </source>
</reference>
<dbReference type="EMBL" id="DVLX01000020">
    <property type="protein sequence ID" value="HIT98905.1"/>
    <property type="molecule type" value="Genomic_DNA"/>
</dbReference>
<comment type="caution">
    <text evidence="2">The sequence shown here is derived from an EMBL/GenBank/DDBJ whole genome shotgun (WGS) entry which is preliminary data.</text>
</comment>
<evidence type="ECO:0000313" key="2">
    <source>
        <dbReference type="EMBL" id="HIT98905.1"/>
    </source>
</evidence>
<evidence type="ECO:0000256" key="1">
    <source>
        <dbReference type="SAM" id="Phobius"/>
    </source>
</evidence>
<keyword evidence="1" id="KW-0472">Membrane</keyword>
<reference evidence="2" key="2">
    <citation type="journal article" date="2021" name="PeerJ">
        <title>Extensive microbial diversity within the chicken gut microbiome revealed by metagenomics and culture.</title>
        <authorList>
            <person name="Gilroy R."/>
            <person name="Ravi A."/>
            <person name="Getino M."/>
            <person name="Pursley I."/>
            <person name="Horton D.L."/>
            <person name="Alikhan N.F."/>
            <person name="Baker D."/>
            <person name="Gharbi K."/>
            <person name="Hall N."/>
            <person name="Watson M."/>
            <person name="Adriaenssens E.M."/>
            <person name="Foster-Nyarko E."/>
            <person name="Jarju S."/>
            <person name="Secka A."/>
            <person name="Antonio M."/>
            <person name="Oren A."/>
            <person name="Chaudhuri R.R."/>
            <person name="La Ragione R."/>
            <person name="Hildebrand F."/>
            <person name="Pallen M.J."/>
        </authorList>
    </citation>
    <scope>NUCLEOTIDE SEQUENCE</scope>
    <source>
        <strain evidence="2">CHK176-22527</strain>
    </source>
</reference>
<protein>
    <submittedName>
        <fullName evidence="2">DUF4825 domain-containing protein</fullName>
    </submittedName>
</protein>
<keyword evidence="1" id="KW-0812">Transmembrane</keyword>
<gene>
    <name evidence="2" type="ORF">IAD12_01435</name>
</gene>
<evidence type="ECO:0000313" key="3">
    <source>
        <dbReference type="Proteomes" id="UP000824159"/>
    </source>
</evidence>
<sequence>MSGFAGSRKIIISVIIAAVCVITALAAILALTFMSDSSDGLTQDSDGETVVSELNIDDSEEYAAKLYENAVSDINDTTAVVSLLDAMKFEDAAGEYSAVISEESGVQVLSLELSEQINRSDKNTFDSNMEMYAEQMLALIPGVGKVEWIYSVKSADASEEKSVVSLDEKGASDILGKDVRSYGESAKGIQRLLAQQKNGE</sequence>
<name>A0A9D1HB02_9FIRM</name>